<dbReference type="EMBL" id="PYSG01000002">
    <property type="protein sequence ID" value="PTA50639.1"/>
    <property type="molecule type" value="Genomic_DNA"/>
</dbReference>
<organism evidence="3 5">
    <name type="scientific">Shewanella morhuae</name>
    <dbReference type="NCBI Taxonomy" id="365591"/>
    <lineage>
        <taxon>Bacteria</taxon>
        <taxon>Pseudomonadati</taxon>
        <taxon>Pseudomonadota</taxon>
        <taxon>Gammaproteobacteria</taxon>
        <taxon>Alteromonadales</taxon>
        <taxon>Shewanellaceae</taxon>
        <taxon>Shewanella</taxon>
    </lineage>
</organism>
<evidence type="ECO:0000313" key="3">
    <source>
        <dbReference type="EMBL" id="SUI74253.1"/>
    </source>
</evidence>
<evidence type="ECO:0000313" key="4">
    <source>
        <dbReference type="Proteomes" id="UP000240506"/>
    </source>
</evidence>
<reference evidence="2 4" key="2">
    <citation type="submission" date="2018-04" db="EMBL/GenBank/DDBJ databases">
        <title>Genomic sequence of a freshwater isolate of Shewanella morhuae.</title>
        <authorList>
            <person name="Castillo D.E."/>
            <person name="Gram L."/>
        </authorList>
    </citation>
    <scope>NUCLEOTIDE SEQUENCE [LARGE SCALE GENOMIC DNA]</scope>
    <source>
        <strain evidence="2 4">CW7</strain>
    </source>
</reference>
<dbReference type="Proteomes" id="UP000255061">
    <property type="component" value="Unassembled WGS sequence"/>
</dbReference>
<evidence type="ECO:0000313" key="5">
    <source>
        <dbReference type="Proteomes" id="UP000255061"/>
    </source>
</evidence>
<gene>
    <name evidence="2" type="ORF">C9I43_09080</name>
    <name evidence="3" type="ORF">NCTC10736_01610</name>
</gene>
<evidence type="ECO:0000256" key="1">
    <source>
        <dbReference type="SAM" id="Phobius"/>
    </source>
</evidence>
<evidence type="ECO:0000313" key="2">
    <source>
        <dbReference type="EMBL" id="PTA50639.1"/>
    </source>
</evidence>
<keyword evidence="1" id="KW-0812">Transmembrane</keyword>
<dbReference type="Proteomes" id="UP000240506">
    <property type="component" value="Unassembled WGS sequence"/>
</dbReference>
<sequence length="68" mass="8152">MKFFISFIFAFIGSKLLFKYFDFHYDIFSDSFEPLKFIIDTGVFVVIFISTQILYEKKFGKTNKQEQP</sequence>
<feature type="transmembrane region" description="Helical" evidence="1">
    <location>
        <begin position="34"/>
        <end position="55"/>
    </location>
</feature>
<accession>A0A1N6YD02</accession>
<dbReference type="EMBL" id="UGYV01000001">
    <property type="protein sequence ID" value="SUI74253.1"/>
    <property type="molecule type" value="Genomic_DNA"/>
</dbReference>
<reference evidence="3 5" key="3">
    <citation type="submission" date="2018-06" db="EMBL/GenBank/DDBJ databases">
        <authorList>
            <consortium name="Pathogen Informatics"/>
            <person name="Doyle S."/>
        </authorList>
    </citation>
    <scope>NUCLEOTIDE SEQUENCE [LARGE SCALE GENOMIC DNA]</scope>
    <source>
        <strain evidence="3 5">NCTC10736</strain>
    </source>
</reference>
<protein>
    <submittedName>
        <fullName evidence="3">Uncharacterized protein</fullName>
    </submittedName>
</protein>
<keyword evidence="4" id="KW-1185">Reference proteome</keyword>
<reference evidence="2" key="1">
    <citation type="submission" date="2018-03" db="EMBL/GenBank/DDBJ databases">
        <authorList>
            <person name="Dailey F.E."/>
        </authorList>
    </citation>
    <scope>NUCLEOTIDE SEQUENCE</scope>
    <source>
        <strain evidence="2">CW7</strain>
    </source>
</reference>
<dbReference type="AlphaFoldDB" id="A0A1N6YD02"/>
<name>A0A1N6YD02_9GAMM</name>
<proteinExistence type="predicted"/>
<accession>A0A380A6Q0</accession>
<keyword evidence="1" id="KW-1133">Transmembrane helix</keyword>
<keyword evidence="1" id="KW-0472">Membrane</keyword>